<evidence type="ECO:0000313" key="2">
    <source>
        <dbReference type="Proteomes" id="UP000595437"/>
    </source>
</evidence>
<name>A0A7T8GZP6_CALRO</name>
<gene>
    <name evidence="1" type="ORF">FKW44_014822</name>
</gene>
<dbReference type="EMBL" id="CP045899">
    <property type="protein sequence ID" value="QQP40687.1"/>
    <property type="molecule type" value="Genomic_DNA"/>
</dbReference>
<evidence type="ECO:0000313" key="1">
    <source>
        <dbReference type="EMBL" id="QQP40687.1"/>
    </source>
</evidence>
<organism evidence="1 2">
    <name type="scientific">Caligus rogercresseyi</name>
    <name type="common">Sea louse</name>
    <dbReference type="NCBI Taxonomy" id="217165"/>
    <lineage>
        <taxon>Eukaryota</taxon>
        <taxon>Metazoa</taxon>
        <taxon>Ecdysozoa</taxon>
        <taxon>Arthropoda</taxon>
        <taxon>Crustacea</taxon>
        <taxon>Multicrustacea</taxon>
        <taxon>Hexanauplia</taxon>
        <taxon>Copepoda</taxon>
        <taxon>Siphonostomatoida</taxon>
        <taxon>Caligidae</taxon>
        <taxon>Caligus</taxon>
    </lineage>
</organism>
<protein>
    <submittedName>
        <fullName evidence="1">Uncharacterized protein</fullName>
    </submittedName>
</protein>
<reference evidence="2" key="1">
    <citation type="submission" date="2021-01" db="EMBL/GenBank/DDBJ databases">
        <title>Caligus Genome Assembly.</title>
        <authorList>
            <person name="Gallardo-Escarate C."/>
        </authorList>
    </citation>
    <scope>NUCLEOTIDE SEQUENCE [LARGE SCALE GENOMIC DNA]</scope>
</reference>
<proteinExistence type="predicted"/>
<dbReference type="AlphaFoldDB" id="A0A7T8GZP6"/>
<sequence length="50" mass="5491">MSIYGTLEGVMVSLHAVVIADEALFHELSTSGVFKTHFLLIGLSWRSVVE</sequence>
<keyword evidence="2" id="KW-1185">Reference proteome</keyword>
<dbReference type="Proteomes" id="UP000595437">
    <property type="component" value="Chromosome 10"/>
</dbReference>
<accession>A0A7T8GZP6</accession>